<protein>
    <submittedName>
        <fullName evidence="2">Photosystem I protein M (PsaM)</fullName>
    </submittedName>
</protein>
<dbReference type="EMBL" id="CP043424">
    <property type="protein sequence ID" value="QIW11672.1"/>
    <property type="molecule type" value="Genomic_DNA"/>
</dbReference>
<name>A0A2Z4XX33_9GAMM</name>
<evidence type="ECO:0000313" key="4">
    <source>
        <dbReference type="Proteomes" id="UP000251120"/>
    </source>
</evidence>
<keyword evidence="1" id="KW-0812">Transmembrane</keyword>
<organism evidence="2 4">
    <name type="scientific">Francisella adeliensis</name>
    <dbReference type="NCBI Taxonomy" id="2007306"/>
    <lineage>
        <taxon>Bacteria</taxon>
        <taxon>Pseudomonadati</taxon>
        <taxon>Pseudomonadota</taxon>
        <taxon>Gammaproteobacteria</taxon>
        <taxon>Thiotrichales</taxon>
        <taxon>Francisellaceae</taxon>
        <taxon>Francisella</taxon>
    </lineage>
</organism>
<evidence type="ECO:0000313" key="3">
    <source>
        <dbReference type="EMBL" id="QIW11672.1"/>
    </source>
</evidence>
<dbReference type="Proteomes" id="UP000681131">
    <property type="component" value="Chromosome"/>
</dbReference>
<dbReference type="RefSeq" id="WP_112869617.1">
    <property type="nucleotide sequence ID" value="NZ_CP021781.1"/>
</dbReference>
<keyword evidence="5" id="KW-1185">Reference proteome</keyword>
<evidence type="ECO:0000313" key="2">
    <source>
        <dbReference type="EMBL" id="AXA33444.1"/>
    </source>
</evidence>
<dbReference type="EMBL" id="CP021781">
    <property type="protein sequence ID" value="AXA33444.1"/>
    <property type="molecule type" value="Genomic_DNA"/>
</dbReference>
<dbReference type="Proteomes" id="UP000251120">
    <property type="component" value="Chromosome"/>
</dbReference>
<gene>
    <name evidence="2" type="ORF">CDH04_03005</name>
    <name evidence="3" type="ORF">FZC43_03005</name>
</gene>
<sequence>MKNNKNLNSIKGLTLVELLISAVIAIIVLSMALSVYISAKEEYNLLKERTDIEVKQLATKRLLQDFITSAGFASKFGSASQQYLDRTGDSLDSFFLPSGSAIRVGTLPIATSSHISGALEDGCTGECFQSDTDYIMVRKEDSHTKLIANNSLATSLELESIADLEVDDYLLLSNKDDANLVKIASINSGSSVITLDTSPQNTIYYKGDYAGKYNFQIMYVRNTGEQDDDGNDIFALYVFIKSSSARGISYELVRGVNNLQVEPASVVDEVITWNAITSNVDVNSQDMPAIKVSFDIDDQSFSRILVL</sequence>
<evidence type="ECO:0000256" key="1">
    <source>
        <dbReference type="SAM" id="Phobius"/>
    </source>
</evidence>
<proteinExistence type="predicted"/>
<reference evidence="3 5" key="2">
    <citation type="submission" date="2019-08" db="EMBL/GenBank/DDBJ databases">
        <title>Complete genome sequences of Francisella adeliensis (FSC1325 and FSC1326).</title>
        <authorList>
            <person name="Ohrman C."/>
            <person name="Uneklint I."/>
            <person name="Vallesi A."/>
            <person name="Karlsson L."/>
            <person name="Sjodin A."/>
        </authorList>
    </citation>
    <scope>NUCLEOTIDE SEQUENCE [LARGE SCALE GENOMIC DNA]</scope>
    <source>
        <strain evidence="3 5">FSC1325</strain>
    </source>
</reference>
<keyword evidence="1" id="KW-1133">Transmembrane helix</keyword>
<keyword evidence="1" id="KW-0472">Membrane</keyword>
<dbReference type="AlphaFoldDB" id="A0A2Z4XX33"/>
<dbReference type="InterPro" id="IPR012902">
    <property type="entry name" value="N_methyl_site"/>
</dbReference>
<evidence type="ECO:0000313" key="5">
    <source>
        <dbReference type="Proteomes" id="UP000681131"/>
    </source>
</evidence>
<dbReference type="PROSITE" id="PS00409">
    <property type="entry name" value="PROKAR_NTER_METHYL"/>
    <property type="match status" value="1"/>
</dbReference>
<reference evidence="2 4" key="1">
    <citation type="submission" date="2017-06" db="EMBL/GenBank/DDBJ databases">
        <title>Complete genome of Francisella adeliensis.</title>
        <authorList>
            <person name="Vallesi A."/>
            <person name="Sjodin A."/>
        </authorList>
    </citation>
    <scope>NUCLEOTIDE SEQUENCE [LARGE SCALE GENOMIC DNA]</scope>
    <source>
        <strain evidence="2 4">FDC440</strain>
    </source>
</reference>
<dbReference type="KEGG" id="fad:CDH04_03005"/>
<accession>A0A2Z4XX33</accession>
<feature type="transmembrane region" description="Helical" evidence="1">
    <location>
        <begin position="12"/>
        <end position="37"/>
    </location>
</feature>
<dbReference type="OrthoDB" id="5605424at2"/>